<keyword evidence="2" id="KW-1185">Reference proteome</keyword>
<evidence type="ECO:0000313" key="1">
    <source>
        <dbReference type="EMBL" id="CAI6339661.1"/>
    </source>
</evidence>
<dbReference type="Proteomes" id="UP001152607">
    <property type="component" value="Unassembled WGS sequence"/>
</dbReference>
<reference evidence="1" key="1">
    <citation type="submission" date="2023-01" db="EMBL/GenBank/DDBJ databases">
        <authorList>
            <person name="Van Ghelder C."/>
            <person name="Rancurel C."/>
        </authorList>
    </citation>
    <scope>NUCLEOTIDE SEQUENCE</scope>
    <source>
        <strain evidence="1">CNCM I-4278</strain>
    </source>
</reference>
<evidence type="ECO:0000313" key="2">
    <source>
        <dbReference type="Proteomes" id="UP001152607"/>
    </source>
</evidence>
<name>A0A9W4UNY3_9PLEO</name>
<organism evidence="1 2">
    <name type="scientific">Periconia digitata</name>
    <dbReference type="NCBI Taxonomy" id="1303443"/>
    <lineage>
        <taxon>Eukaryota</taxon>
        <taxon>Fungi</taxon>
        <taxon>Dikarya</taxon>
        <taxon>Ascomycota</taxon>
        <taxon>Pezizomycotina</taxon>
        <taxon>Dothideomycetes</taxon>
        <taxon>Pleosporomycetidae</taxon>
        <taxon>Pleosporales</taxon>
        <taxon>Massarineae</taxon>
        <taxon>Periconiaceae</taxon>
        <taxon>Periconia</taxon>
    </lineage>
</organism>
<sequence length="127" mass="14372">MRMRMTWARKEYTPATLFTITNTTIPLIHNHHTYSSYTVTNTTSPSSRPTPIAFYCDTHPLYPSIRTHAAFDPGNYPPLLPPSPTHHTRDDGSLVSGWLLPSHKLTRQDADYSSLVQQANPLKARLL</sequence>
<dbReference type="EMBL" id="CAOQHR010000009">
    <property type="protein sequence ID" value="CAI6339661.1"/>
    <property type="molecule type" value="Genomic_DNA"/>
</dbReference>
<proteinExistence type="predicted"/>
<gene>
    <name evidence="1" type="ORF">PDIGIT_LOCUS12824</name>
</gene>
<comment type="caution">
    <text evidence="1">The sequence shown here is derived from an EMBL/GenBank/DDBJ whole genome shotgun (WGS) entry which is preliminary data.</text>
</comment>
<protein>
    <submittedName>
        <fullName evidence="1">Uncharacterized protein</fullName>
    </submittedName>
</protein>
<accession>A0A9W4UNY3</accession>
<dbReference type="AlphaFoldDB" id="A0A9W4UNY3"/>